<gene>
    <name evidence="2" type="ORF">SAMN02910429_02309</name>
</gene>
<feature type="coiled-coil region" evidence="1">
    <location>
        <begin position="137"/>
        <end position="171"/>
    </location>
</feature>
<keyword evidence="3" id="KW-1185">Reference proteome</keyword>
<evidence type="ECO:0000313" key="2">
    <source>
        <dbReference type="EMBL" id="SES14214.1"/>
    </source>
</evidence>
<evidence type="ECO:0008006" key="4">
    <source>
        <dbReference type="Google" id="ProtNLM"/>
    </source>
</evidence>
<sequence length="809" mass="92181">MCQKFYLNPSTVKTECDEGISTCIKETSNVASAINSYSEISNTTDIKCAGFNCEKELVEDMKAYFSMINAMITEYQNSYFKLKNTVGDEVLDSEELQHDAQLLSAVSMNLGTSFKAGFNASTKSLDKLLGKEYSAHRQQSMQQIQNVNNKVDEAKAIIEKKTEKYNQIENATKALFDAGNGYKSTAEKILASVQKGAVKDGNYSQDKKASWRKEYKSYSKKLNELYDERNNLYFESKNLTKEQIQKYTKSNNCTSDDLYDTLINIEKNDDKKGTSLNCAVNIIKGDYKAAFKGIKADNLNEYAKRFVQTNGFNKYYYFNSNPDDKNAEKDLEKFYNAMLDDGVERSDKEAYERSKGFIELMKQGAEDTYKELLGKTVYICEKDEVNNYESNIMQNAVKALERSKSFIMFNYDIFDQFKETQYKYKVESQPNNPFGPYILASSTYAWPKMITNISYPENTNTNDNKIDNIIIHMDIYDSFTFKTKNKKFEEKYYQDKSVKDAEQKIKAIESEIKEGPHAVKDWAKDTSKSALVAGITAINPIYGVFADVLISSCGNDMDRDKALELAGEIYGGEFDENLDINEKVKDITKKPVKDMQNSLSRIPGVSKIRNSHALVQSSGFAKGMAGATMEVGNLLGLYDAIEEDKNFLKNKRKEIKQVYEDNIMTYVSSGEDGDNEHYSAFEQGDIASILAYRKLKRGLLSREQQNDNVKYVIKGCIPDSQKSNPKKKGQNFTDWYKKKDLEKVYGLSLSEIKKIIRKGVNSGMSTDEIHKYCEASRAVEQYLDKNQEDSLISAIKKERDKISVSLKMR</sequence>
<dbReference type="RefSeq" id="WP_074731014.1">
    <property type="nucleotide sequence ID" value="NZ_FOGW01000045.1"/>
</dbReference>
<accession>A0A1H9UYM9</accession>
<proteinExistence type="predicted"/>
<dbReference type="AlphaFoldDB" id="A0A1H9UYM9"/>
<organism evidence="2 3">
    <name type="scientific">Lachnobacterium bovis</name>
    <dbReference type="NCBI Taxonomy" id="140626"/>
    <lineage>
        <taxon>Bacteria</taxon>
        <taxon>Bacillati</taxon>
        <taxon>Bacillota</taxon>
        <taxon>Clostridia</taxon>
        <taxon>Lachnospirales</taxon>
        <taxon>Lachnospiraceae</taxon>
        <taxon>Lachnobacterium</taxon>
    </lineage>
</organism>
<name>A0A1H9UYM9_9FIRM</name>
<keyword evidence="1" id="KW-0175">Coiled coil</keyword>
<dbReference type="EMBL" id="FOGW01000045">
    <property type="protein sequence ID" value="SES14214.1"/>
    <property type="molecule type" value="Genomic_DNA"/>
</dbReference>
<evidence type="ECO:0000313" key="3">
    <source>
        <dbReference type="Proteomes" id="UP000182471"/>
    </source>
</evidence>
<evidence type="ECO:0000256" key="1">
    <source>
        <dbReference type="SAM" id="Coils"/>
    </source>
</evidence>
<dbReference type="Proteomes" id="UP000182471">
    <property type="component" value="Unassembled WGS sequence"/>
</dbReference>
<protein>
    <recommendedName>
        <fullName evidence="4">LXG domain of WXG superfamily protein</fullName>
    </recommendedName>
</protein>
<reference evidence="3" key="1">
    <citation type="submission" date="2016-10" db="EMBL/GenBank/DDBJ databases">
        <authorList>
            <person name="Varghese N."/>
            <person name="Submissions S."/>
        </authorList>
    </citation>
    <scope>NUCLEOTIDE SEQUENCE [LARGE SCALE GENOMIC DNA]</scope>
    <source>
        <strain evidence="3">S1b</strain>
    </source>
</reference>